<name>D8MVA8_ERWBE</name>
<comment type="subcellular location">
    <subcellularLocation>
        <location evidence="1">Cell membrane</location>
        <topology evidence="1">Multi-pass membrane protein</topology>
    </subcellularLocation>
</comment>
<dbReference type="InterPro" id="IPR033479">
    <property type="entry name" value="dCache_1"/>
</dbReference>
<dbReference type="InterPro" id="IPR004089">
    <property type="entry name" value="MCPsignal_dom"/>
</dbReference>
<dbReference type="RefSeq" id="WP_013203250.1">
    <property type="nucleotide sequence ID" value="NC_014306.1"/>
</dbReference>
<dbReference type="CDD" id="cd11386">
    <property type="entry name" value="MCP_signal"/>
    <property type="match status" value="1"/>
</dbReference>
<proteinExistence type="inferred from homology"/>
<dbReference type="Gene3D" id="1.10.287.950">
    <property type="entry name" value="Methyl-accepting chemotaxis protein"/>
    <property type="match status" value="1"/>
</dbReference>
<keyword evidence="14" id="KW-1185">Reference proteome</keyword>
<dbReference type="HOGENOM" id="CLU_000445_107_19_6"/>
<dbReference type="Pfam" id="PF00015">
    <property type="entry name" value="MCPsignal"/>
    <property type="match status" value="1"/>
</dbReference>
<keyword evidence="5 10" id="KW-1133">Transmembrane helix</keyword>
<evidence type="ECO:0000256" key="7">
    <source>
        <dbReference type="ARBA" id="ARBA00023224"/>
    </source>
</evidence>
<dbReference type="AlphaFoldDB" id="D8MVA8"/>
<comment type="similarity">
    <text evidence="8">Belongs to the methyl-accepting chemotaxis (MCP) protein family.</text>
</comment>
<evidence type="ECO:0000256" key="2">
    <source>
        <dbReference type="ARBA" id="ARBA00022475"/>
    </source>
</evidence>
<dbReference type="SMART" id="SM00283">
    <property type="entry name" value="MA"/>
    <property type="match status" value="1"/>
</dbReference>
<dbReference type="eggNOG" id="COG0840">
    <property type="taxonomic scope" value="Bacteria"/>
</dbReference>
<evidence type="ECO:0000256" key="1">
    <source>
        <dbReference type="ARBA" id="ARBA00004651"/>
    </source>
</evidence>
<dbReference type="GO" id="GO:0006935">
    <property type="term" value="P:chemotaxis"/>
    <property type="evidence" value="ECO:0007669"/>
    <property type="project" value="UniProtKB-KW"/>
</dbReference>
<keyword evidence="2" id="KW-1003">Cell membrane</keyword>
<dbReference type="InterPro" id="IPR051310">
    <property type="entry name" value="MCP_chemotaxis"/>
</dbReference>
<evidence type="ECO:0000259" key="11">
    <source>
        <dbReference type="PROSITE" id="PS50111"/>
    </source>
</evidence>
<dbReference type="GeneID" id="90513190"/>
<feature type="domain" description="HAMP" evidence="12">
    <location>
        <begin position="338"/>
        <end position="392"/>
    </location>
</feature>
<feature type="transmembrane region" description="Helical" evidence="10">
    <location>
        <begin position="12"/>
        <end position="31"/>
    </location>
</feature>
<evidence type="ECO:0000313" key="13">
    <source>
        <dbReference type="EMBL" id="CAX60765.1"/>
    </source>
</evidence>
<keyword evidence="7 9" id="KW-0807">Transducer</keyword>
<dbReference type="Pfam" id="PF00672">
    <property type="entry name" value="HAMP"/>
    <property type="match status" value="1"/>
</dbReference>
<dbReference type="PRINTS" id="PR00260">
    <property type="entry name" value="CHEMTRNSDUCR"/>
</dbReference>
<organism evidence="14">
    <name type="scientific">Erwinia billingiae (strain Eb661)</name>
    <dbReference type="NCBI Taxonomy" id="634500"/>
    <lineage>
        <taxon>Bacteria</taxon>
        <taxon>Pseudomonadati</taxon>
        <taxon>Pseudomonadota</taxon>
        <taxon>Gammaproteobacteria</taxon>
        <taxon>Enterobacterales</taxon>
        <taxon>Erwiniaceae</taxon>
        <taxon>Erwinia</taxon>
    </lineage>
</organism>
<dbReference type="KEGG" id="ebi:EbC_32340"/>
<gene>
    <name evidence="13" type="primary">tar</name>
    <name evidence="13" type="ordered locus">EbC_32340</name>
</gene>
<evidence type="ECO:0000256" key="9">
    <source>
        <dbReference type="PROSITE-ProRule" id="PRU00284"/>
    </source>
</evidence>
<evidence type="ECO:0000256" key="3">
    <source>
        <dbReference type="ARBA" id="ARBA00022500"/>
    </source>
</evidence>
<dbReference type="InterPro" id="IPR003660">
    <property type="entry name" value="HAMP_dom"/>
</dbReference>
<dbReference type="SUPFAM" id="SSF58104">
    <property type="entry name" value="Methyl-accepting chemotaxis protein (MCP) signaling domain"/>
    <property type="match status" value="1"/>
</dbReference>
<sequence>MPGIPVRLSGKLTLGGISMLLLITLIVYLAISLRGQPRVIEASNSLIQQTGENIVGQLNQQLIRIEGEVVSMARLAEVLPHQDDLFKSVLPQIIDSKGDKSIAGGGIWPEPNAFTEGVARRSFFWSRGANGTLDYSDGYNDPAGAGYHNESWYTSTKAASRSKCNWSEVYQDPVSNVNMVTCSVPYSAGDRFAGVATFDVLLDNLSGFMAKNGNLTGGYAFALDQSGNVLYFPGSKDKALKKFSALADEQKWLAPVVKGLATAAHQPGTTTLNNLQDDYLHTRAQVTLFKMPDTGWVIGLVTPEANVTALARNIMQDIFVVLIPALLVLLAGAWLFARGLTTRLESTRAALDEIANGDGDLTRRLDASGKDEIAEIAVSFNQFVDKIAGVITNVQASGINVAANATFLAEGNQALSAKIGDQAAALEQSAAAMEQLNATVQQNAENTRLADAFTEQTAQIARSSSEVMHKVIDTMATIKTSSSRVGEILSVIDGIAFQTNILALNAAVEAARAGEQGRGFAVVAAEVRALAQRSANAAQEIKTLISQSDTTVLAGSKLVEGAGEQLEGLVNDVLKVKQVVGEIRVAGDEQSKGIGEVTLAVSQMERSIQQNLLLVNQNAENTQALRAEASQLAQDISSFKVATS</sequence>
<keyword evidence="4 10" id="KW-0812">Transmembrane</keyword>
<protein>
    <submittedName>
        <fullName evidence="13">Methyl-accepting chemotaxis protein</fullName>
    </submittedName>
</protein>
<dbReference type="Gene3D" id="3.30.450.20">
    <property type="entry name" value="PAS domain"/>
    <property type="match status" value="1"/>
</dbReference>
<keyword evidence="3" id="KW-0145">Chemotaxis</keyword>
<dbReference type="GO" id="GO:0004888">
    <property type="term" value="F:transmembrane signaling receptor activity"/>
    <property type="evidence" value="ECO:0007669"/>
    <property type="project" value="InterPro"/>
</dbReference>
<evidence type="ECO:0000256" key="4">
    <source>
        <dbReference type="ARBA" id="ARBA00022692"/>
    </source>
</evidence>
<dbReference type="STRING" id="634500.EbC_32340"/>
<feature type="domain" description="Methyl-accepting transducer" evidence="11">
    <location>
        <begin position="397"/>
        <end position="626"/>
    </location>
</feature>
<dbReference type="CDD" id="cd06225">
    <property type="entry name" value="HAMP"/>
    <property type="match status" value="1"/>
</dbReference>
<evidence type="ECO:0000256" key="8">
    <source>
        <dbReference type="ARBA" id="ARBA00029447"/>
    </source>
</evidence>
<dbReference type="Proteomes" id="UP000008793">
    <property type="component" value="Chromosome"/>
</dbReference>
<dbReference type="SMART" id="SM00304">
    <property type="entry name" value="HAMP"/>
    <property type="match status" value="1"/>
</dbReference>
<evidence type="ECO:0000256" key="6">
    <source>
        <dbReference type="ARBA" id="ARBA00023136"/>
    </source>
</evidence>
<dbReference type="FunFam" id="1.10.287.950:FF:000001">
    <property type="entry name" value="Methyl-accepting chemotaxis sensory transducer"/>
    <property type="match status" value="1"/>
</dbReference>
<dbReference type="PANTHER" id="PTHR43531:SF16">
    <property type="entry name" value="METHYL-ACCEPTING CHEMOTAXIS PROTEIN II"/>
    <property type="match status" value="1"/>
</dbReference>
<feature type="transmembrane region" description="Helical" evidence="10">
    <location>
        <begin position="318"/>
        <end position="337"/>
    </location>
</feature>
<dbReference type="GO" id="GO:0005886">
    <property type="term" value="C:plasma membrane"/>
    <property type="evidence" value="ECO:0007669"/>
    <property type="project" value="UniProtKB-SubCell"/>
</dbReference>
<dbReference type="PROSITE" id="PS50111">
    <property type="entry name" value="CHEMOTAXIS_TRANSDUC_2"/>
    <property type="match status" value="1"/>
</dbReference>
<evidence type="ECO:0000256" key="5">
    <source>
        <dbReference type="ARBA" id="ARBA00022989"/>
    </source>
</evidence>
<dbReference type="CDD" id="cd12913">
    <property type="entry name" value="PDC1_MCP_like"/>
    <property type="match status" value="1"/>
</dbReference>
<dbReference type="GO" id="GO:0007165">
    <property type="term" value="P:signal transduction"/>
    <property type="evidence" value="ECO:0007669"/>
    <property type="project" value="UniProtKB-KW"/>
</dbReference>
<keyword evidence="6 10" id="KW-0472">Membrane</keyword>
<dbReference type="Pfam" id="PF02743">
    <property type="entry name" value="dCache_1"/>
    <property type="match status" value="1"/>
</dbReference>
<dbReference type="EMBL" id="FP236843">
    <property type="protein sequence ID" value="CAX60765.1"/>
    <property type="molecule type" value="Genomic_DNA"/>
</dbReference>
<evidence type="ECO:0000259" key="12">
    <source>
        <dbReference type="PROSITE" id="PS50885"/>
    </source>
</evidence>
<dbReference type="PROSITE" id="PS50885">
    <property type="entry name" value="HAMP"/>
    <property type="match status" value="1"/>
</dbReference>
<dbReference type="Gene3D" id="6.10.340.10">
    <property type="match status" value="1"/>
</dbReference>
<reference evidence="13 14" key="1">
    <citation type="journal article" date="2010" name="BMC Genomics">
        <title>Genome comparison of the epiphytic bacteria Erwinia billingiae and E. tasmaniensis with the pear pathogen E. pyrifoliae.</title>
        <authorList>
            <person name="Kube M."/>
            <person name="Migdoll A.M."/>
            <person name="Gehring I."/>
            <person name="Heitmann K."/>
            <person name="Mayer Y."/>
            <person name="Kuhl H."/>
            <person name="Knaust F."/>
            <person name="Geider K."/>
            <person name="Reinhardt R."/>
        </authorList>
    </citation>
    <scope>NUCLEOTIDE SEQUENCE [LARGE SCALE GENOMIC DNA]</scope>
    <source>
        <strain evidence="13 14">Eb661</strain>
    </source>
</reference>
<dbReference type="PANTHER" id="PTHR43531">
    <property type="entry name" value="PROTEIN ICFG"/>
    <property type="match status" value="1"/>
</dbReference>
<evidence type="ECO:0000313" key="14">
    <source>
        <dbReference type="Proteomes" id="UP000008793"/>
    </source>
</evidence>
<evidence type="ECO:0000256" key="10">
    <source>
        <dbReference type="SAM" id="Phobius"/>
    </source>
</evidence>
<dbReference type="InterPro" id="IPR004090">
    <property type="entry name" value="Chemotax_Me-accpt_rcpt"/>
</dbReference>
<accession>D8MVA8</accession>